<keyword evidence="2" id="KW-0997">Cell inner membrane</keyword>
<evidence type="ECO:0000256" key="4">
    <source>
        <dbReference type="ARBA" id="ARBA00022989"/>
    </source>
</evidence>
<dbReference type="InterPro" id="IPR052363">
    <property type="entry name" value="LPS_export_LptC"/>
</dbReference>
<keyword evidence="5" id="KW-0472">Membrane</keyword>
<keyword evidence="1" id="KW-1003">Cell membrane</keyword>
<evidence type="ECO:0000256" key="2">
    <source>
        <dbReference type="ARBA" id="ARBA00022519"/>
    </source>
</evidence>
<accession>A0ABV3QIJ6</accession>
<dbReference type="RefSeq" id="WP_367855717.1">
    <property type="nucleotide sequence ID" value="NZ_JBFOHK010000006.1"/>
</dbReference>
<dbReference type="Pfam" id="PF06835">
    <property type="entry name" value="LptC"/>
    <property type="match status" value="1"/>
</dbReference>
<keyword evidence="4" id="KW-1133">Transmembrane helix</keyword>
<gene>
    <name evidence="6" type="primary">lptC</name>
    <name evidence="6" type="ORF">ABQJ54_18040</name>
</gene>
<organism evidence="6 7">
    <name type="scientific">Rhodanobacter lycopersici</name>
    <dbReference type="NCBI Taxonomy" id="3162487"/>
    <lineage>
        <taxon>Bacteria</taxon>
        <taxon>Pseudomonadati</taxon>
        <taxon>Pseudomonadota</taxon>
        <taxon>Gammaproteobacteria</taxon>
        <taxon>Lysobacterales</taxon>
        <taxon>Rhodanobacteraceae</taxon>
        <taxon>Rhodanobacter</taxon>
    </lineage>
</organism>
<evidence type="ECO:0000256" key="3">
    <source>
        <dbReference type="ARBA" id="ARBA00022692"/>
    </source>
</evidence>
<name>A0ABV3QIJ6_9GAMM</name>
<dbReference type="PANTHER" id="PTHR37481:SF1">
    <property type="entry name" value="LIPOPOLYSACCHARIDE EXPORT SYSTEM PROTEIN LPTC"/>
    <property type="match status" value="1"/>
</dbReference>
<dbReference type="Gene3D" id="2.60.450.10">
    <property type="entry name" value="Lipopolysaccharide (LPS) transport protein A like domain"/>
    <property type="match status" value="1"/>
</dbReference>
<comment type="caution">
    <text evidence="6">The sequence shown here is derived from an EMBL/GenBank/DDBJ whole genome shotgun (WGS) entry which is preliminary data.</text>
</comment>
<sequence length="210" mass="23603">MILRLRRWFRDRKLASAIVLVALAAGVAQLLLWWTGPAAKPNDFVGPPRSGYVLYNSRMWSYNPEGQLAFRMQAPHLDRRDGDETLYINSPVFDISARKPDVPDWHGHSLYGWVDKSGTLIKLQGPVHMQRPAFTDAKGQPQAEVTIDTSEVTAWPKENRMVTAEAAHAVQGARTLDGIGMRANLNDNHLELFDASHGTFPPRPRPQRKS</sequence>
<dbReference type="NCBIfam" id="TIGR04409">
    <property type="entry name" value="LptC_YrbK"/>
    <property type="match status" value="1"/>
</dbReference>
<protein>
    <submittedName>
        <fullName evidence="6">LPS export ABC transporter periplasmic protein LptC</fullName>
    </submittedName>
</protein>
<dbReference type="EMBL" id="JBFOHK010000006">
    <property type="protein sequence ID" value="MEW9573658.1"/>
    <property type="molecule type" value="Genomic_DNA"/>
</dbReference>
<evidence type="ECO:0000313" key="6">
    <source>
        <dbReference type="EMBL" id="MEW9573658.1"/>
    </source>
</evidence>
<evidence type="ECO:0000256" key="5">
    <source>
        <dbReference type="ARBA" id="ARBA00023136"/>
    </source>
</evidence>
<dbReference type="Proteomes" id="UP001556220">
    <property type="component" value="Unassembled WGS sequence"/>
</dbReference>
<dbReference type="InterPro" id="IPR010664">
    <property type="entry name" value="LipoPS_assembly_LptC-rel"/>
</dbReference>
<reference evidence="6 7" key="1">
    <citation type="submission" date="2024-06" db="EMBL/GenBank/DDBJ databases">
        <authorList>
            <person name="Woo H."/>
        </authorList>
    </citation>
    <scope>NUCLEOTIDE SEQUENCE [LARGE SCALE GENOMIC DNA]</scope>
    <source>
        <strain evidence="6 7">Si-c</strain>
    </source>
</reference>
<dbReference type="PANTHER" id="PTHR37481">
    <property type="entry name" value="LIPOPOLYSACCHARIDE EXPORT SYSTEM PROTEIN LPTC"/>
    <property type="match status" value="1"/>
</dbReference>
<evidence type="ECO:0000313" key="7">
    <source>
        <dbReference type="Proteomes" id="UP001556220"/>
    </source>
</evidence>
<keyword evidence="3" id="KW-0812">Transmembrane</keyword>
<keyword evidence="7" id="KW-1185">Reference proteome</keyword>
<evidence type="ECO:0000256" key="1">
    <source>
        <dbReference type="ARBA" id="ARBA00022475"/>
    </source>
</evidence>
<proteinExistence type="predicted"/>
<dbReference type="InterPro" id="IPR026265">
    <property type="entry name" value="LptC"/>
</dbReference>